<accession>A0AAJ7SCN7</accession>
<keyword evidence="2" id="KW-1185">Reference proteome</keyword>
<dbReference type="AlphaFoldDB" id="A0AAJ7SCN7"/>
<dbReference type="KEGG" id="ccal:113465138"/>
<name>A0AAJ7SCN7_9HYME</name>
<gene>
    <name evidence="3" type="primary">LOC113465138</name>
</gene>
<evidence type="ECO:0000256" key="1">
    <source>
        <dbReference type="SAM" id="MobiDB-lite"/>
    </source>
</evidence>
<organism evidence="2 3">
    <name type="scientific">Ceratina calcarata</name>
    <dbReference type="NCBI Taxonomy" id="156304"/>
    <lineage>
        <taxon>Eukaryota</taxon>
        <taxon>Metazoa</taxon>
        <taxon>Ecdysozoa</taxon>
        <taxon>Arthropoda</taxon>
        <taxon>Hexapoda</taxon>
        <taxon>Insecta</taxon>
        <taxon>Pterygota</taxon>
        <taxon>Neoptera</taxon>
        <taxon>Endopterygota</taxon>
        <taxon>Hymenoptera</taxon>
        <taxon>Apocrita</taxon>
        <taxon>Aculeata</taxon>
        <taxon>Apoidea</taxon>
        <taxon>Anthophila</taxon>
        <taxon>Apidae</taxon>
        <taxon>Ceratina</taxon>
        <taxon>Zadontomerus</taxon>
    </lineage>
</organism>
<evidence type="ECO:0000313" key="2">
    <source>
        <dbReference type="Proteomes" id="UP000694925"/>
    </source>
</evidence>
<feature type="region of interest" description="Disordered" evidence="1">
    <location>
        <begin position="14"/>
        <end position="34"/>
    </location>
</feature>
<sequence length="118" mass="13060">MNIQVDVVIEDKPESSADLKRTKGTRQKIGSGAEGESETVIFVEPIVDGVAPTALGFKRLEQTVNELQQRFQALEELATTPELIERLKGKITDPVTDVWQVINITKRLDASEQGIDKV</sequence>
<dbReference type="RefSeq" id="XP_026674722.1">
    <property type="nucleotide sequence ID" value="XM_026818921.1"/>
</dbReference>
<dbReference type="GeneID" id="113465138"/>
<protein>
    <submittedName>
        <fullName evidence="3">Uncharacterized protein LOC113465138</fullName>
    </submittedName>
</protein>
<reference evidence="3" key="1">
    <citation type="submission" date="2025-08" db="UniProtKB">
        <authorList>
            <consortium name="RefSeq"/>
        </authorList>
    </citation>
    <scope>IDENTIFICATION</scope>
    <source>
        <tissue evidence="3">Whole body</tissue>
    </source>
</reference>
<dbReference type="Proteomes" id="UP000694925">
    <property type="component" value="Unplaced"/>
</dbReference>
<evidence type="ECO:0000313" key="3">
    <source>
        <dbReference type="RefSeq" id="XP_026674722.1"/>
    </source>
</evidence>
<proteinExistence type="predicted"/>